<dbReference type="InterPro" id="IPR043502">
    <property type="entry name" value="DNA/RNA_pol_sf"/>
</dbReference>
<sequence length="174" mass="19687">MRPVVEEQISELLDQNIIRPSKSPYNSPVWVVPKKAKPNDHQPLTYALGNQNHNAKLKRWKARIEEYNYELVYKPGKSNVVADALSRLETTVTASEGGSETVTADEDQDEDEATVHSAQQDSSDLIPHVEFPLNVFKSQLIIRQGKELHSRIQPHPGYTRHHAIILLIISLPKP</sequence>
<dbReference type="PANTHER" id="PTHR37984">
    <property type="entry name" value="PROTEIN CBG26694"/>
    <property type="match status" value="1"/>
</dbReference>
<dbReference type="GO" id="GO:0071897">
    <property type="term" value="P:DNA biosynthetic process"/>
    <property type="evidence" value="ECO:0007669"/>
    <property type="project" value="UniProtKB-ARBA"/>
</dbReference>
<keyword evidence="3" id="KW-1185">Reference proteome</keyword>
<proteinExistence type="predicted"/>
<name>A0A4C1SD20_EUMVA</name>
<dbReference type="OrthoDB" id="425619at2759"/>
<feature type="compositionally biased region" description="Acidic residues" evidence="1">
    <location>
        <begin position="103"/>
        <end position="112"/>
    </location>
</feature>
<comment type="caution">
    <text evidence="2">The sequence shown here is derived from an EMBL/GenBank/DDBJ whole genome shotgun (WGS) entry which is preliminary data.</text>
</comment>
<evidence type="ECO:0000313" key="3">
    <source>
        <dbReference type="Proteomes" id="UP000299102"/>
    </source>
</evidence>
<dbReference type="Gene3D" id="3.10.10.10">
    <property type="entry name" value="HIV Type 1 Reverse Transcriptase, subunit A, domain 1"/>
    <property type="match status" value="1"/>
</dbReference>
<dbReference type="AlphaFoldDB" id="A0A4C1SD20"/>
<accession>A0A4C1SD20</accession>
<gene>
    <name evidence="2" type="primary">pol</name>
    <name evidence="2" type="ORF">EVAR_91063_1</name>
</gene>
<protein>
    <submittedName>
        <fullName evidence="2">Retrovirus-related Pol polyprotein from transposon opus</fullName>
    </submittedName>
</protein>
<evidence type="ECO:0000313" key="2">
    <source>
        <dbReference type="EMBL" id="GBO99745.1"/>
    </source>
</evidence>
<dbReference type="EMBL" id="BGZK01003302">
    <property type="protein sequence ID" value="GBO99745.1"/>
    <property type="molecule type" value="Genomic_DNA"/>
</dbReference>
<feature type="region of interest" description="Disordered" evidence="1">
    <location>
        <begin position="92"/>
        <end position="123"/>
    </location>
</feature>
<dbReference type="SUPFAM" id="SSF56672">
    <property type="entry name" value="DNA/RNA polymerases"/>
    <property type="match status" value="1"/>
</dbReference>
<dbReference type="InterPro" id="IPR050951">
    <property type="entry name" value="Retrovirus_Pol_polyprotein"/>
</dbReference>
<organism evidence="2 3">
    <name type="scientific">Eumeta variegata</name>
    <name type="common">Bagworm moth</name>
    <name type="synonym">Eumeta japonica</name>
    <dbReference type="NCBI Taxonomy" id="151549"/>
    <lineage>
        <taxon>Eukaryota</taxon>
        <taxon>Metazoa</taxon>
        <taxon>Ecdysozoa</taxon>
        <taxon>Arthropoda</taxon>
        <taxon>Hexapoda</taxon>
        <taxon>Insecta</taxon>
        <taxon>Pterygota</taxon>
        <taxon>Neoptera</taxon>
        <taxon>Endopterygota</taxon>
        <taxon>Lepidoptera</taxon>
        <taxon>Glossata</taxon>
        <taxon>Ditrysia</taxon>
        <taxon>Tineoidea</taxon>
        <taxon>Psychidae</taxon>
        <taxon>Oiketicinae</taxon>
        <taxon>Eumeta</taxon>
    </lineage>
</organism>
<dbReference type="Proteomes" id="UP000299102">
    <property type="component" value="Unassembled WGS sequence"/>
</dbReference>
<evidence type="ECO:0000256" key="1">
    <source>
        <dbReference type="SAM" id="MobiDB-lite"/>
    </source>
</evidence>
<dbReference type="PANTHER" id="PTHR37984:SF5">
    <property type="entry name" value="PROTEIN NYNRIN-LIKE"/>
    <property type="match status" value="1"/>
</dbReference>
<reference evidence="2 3" key="1">
    <citation type="journal article" date="2019" name="Commun. Biol.">
        <title>The bagworm genome reveals a unique fibroin gene that provides high tensile strength.</title>
        <authorList>
            <person name="Kono N."/>
            <person name="Nakamura H."/>
            <person name="Ohtoshi R."/>
            <person name="Tomita M."/>
            <person name="Numata K."/>
            <person name="Arakawa K."/>
        </authorList>
    </citation>
    <scope>NUCLEOTIDE SEQUENCE [LARGE SCALE GENOMIC DNA]</scope>
</reference>